<dbReference type="GO" id="GO:0008972">
    <property type="term" value="F:phosphomethylpyrimidine kinase activity"/>
    <property type="evidence" value="ECO:0007669"/>
    <property type="project" value="InterPro"/>
</dbReference>
<dbReference type="Gene3D" id="3.40.1190.20">
    <property type="match status" value="1"/>
</dbReference>
<accession>A0A120K176</accession>
<evidence type="ECO:0000259" key="1">
    <source>
        <dbReference type="Pfam" id="PF03070"/>
    </source>
</evidence>
<dbReference type="RefSeq" id="XP_017986090.1">
    <property type="nucleotide sequence ID" value="XM_018130601.1"/>
</dbReference>
<dbReference type="SUPFAM" id="SSF48613">
    <property type="entry name" value="Heme oxygenase-like"/>
    <property type="match status" value="1"/>
</dbReference>
<organism evidence="3 4">
    <name type="scientific">Eremothecium sinecaudum</name>
    <dbReference type="NCBI Taxonomy" id="45286"/>
    <lineage>
        <taxon>Eukaryota</taxon>
        <taxon>Fungi</taxon>
        <taxon>Dikarya</taxon>
        <taxon>Ascomycota</taxon>
        <taxon>Saccharomycotina</taxon>
        <taxon>Saccharomycetes</taxon>
        <taxon>Saccharomycetales</taxon>
        <taxon>Saccharomycetaceae</taxon>
        <taxon>Eremothecium</taxon>
    </lineage>
</organism>
<dbReference type="GO" id="GO:0009228">
    <property type="term" value="P:thiamine biosynthetic process"/>
    <property type="evidence" value="ECO:0007669"/>
    <property type="project" value="InterPro"/>
</dbReference>
<dbReference type="Pfam" id="PF03070">
    <property type="entry name" value="TENA_THI-4"/>
    <property type="match status" value="1"/>
</dbReference>
<dbReference type="InterPro" id="IPR004399">
    <property type="entry name" value="HMP/HMP-P_kinase_dom"/>
</dbReference>
<dbReference type="Gene3D" id="1.20.910.10">
    <property type="entry name" value="Heme oxygenase-like"/>
    <property type="match status" value="1"/>
</dbReference>
<evidence type="ECO:0000259" key="2">
    <source>
        <dbReference type="Pfam" id="PF08543"/>
    </source>
</evidence>
<proteinExistence type="predicted"/>
<dbReference type="NCBIfam" id="TIGR00097">
    <property type="entry name" value="HMP-P_kinase"/>
    <property type="match status" value="1"/>
</dbReference>
<dbReference type="CDD" id="cd19367">
    <property type="entry name" value="TenA_C_ScTHI20-like"/>
    <property type="match status" value="1"/>
</dbReference>
<dbReference type="InterPro" id="IPR013749">
    <property type="entry name" value="PM/HMP-P_kinase-1"/>
</dbReference>
<dbReference type="PANTHER" id="PTHR20858">
    <property type="entry name" value="PHOSPHOMETHYLPYRIMIDINE KINASE"/>
    <property type="match status" value="1"/>
</dbReference>
<reference evidence="3 4" key="1">
    <citation type="submission" date="2016-01" db="EMBL/GenBank/DDBJ databases">
        <title>Genome sequence of the yeast Holleya sinecauda.</title>
        <authorList>
            <person name="Dietrich F.S."/>
        </authorList>
    </citation>
    <scope>NUCLEOTIDE SEQUENCE [LARGE SCALE GENOMIC DNA]</scope>
    <source>
        <strain evidence="3 4">ATCC 58844</strain>
    </source>
</reference>
<dbReference type="GO" id="GO:0005829">
    <property type="term" value="C:cytosol"/>
    <property type="evidence" value="ECO:0007669"/>
    <property type="project" value="TreeGrafter"/>
</dbReference>
<dbReference type="Pfam" id="PF08543">
    <property type="entry name" value="Phos_pyr_kin"/>
    <property type="match status" value="1"/>
</dbReference>
<dbReference type="InterPro" id="IPR004305">
    <property type="entry name" value="Thiaminase-2/PQQC"/>
</dbReference>
<dbReference type="PANTHER" id="PTHR20858:SF17">
    <property type="entry name" value="HYDROXYMETHYLPYRIMIDINE_PHOSPHOMETHYLPYRIMIDINE KINASE THI20-RELATED"/>
    <property type="match status" value="1"/>
</dbReference>
<dbReference type="InterPro" id="IPR016084">
    <property type="entry name" value="Haem_Oase-like_multi-hlx"/>
</dbReference>
<dbReference type="OrthoDB" id="10028886at2759"/>
<keyword evidence="4" id="KW-1185">Reference proteome</keyword>
<dbReference type="GO" id="GO:0008902">
    <property type="term" value="F:hydroxymethylpyrimidine kinase activity"/>
    <property type="evidence" value="ECO:0007669"/>
    <property type="project" value="TreeGrafter"/>
</dbReference>
<dbReference type="Proteomes" id="UP000243052">
    <property type="component" value="Chromosome ii"/>
</dbReference>
<dbReference type="STRING" id="45286.A0A120K176"/>
<evidence type="ECO:0000313" key="3">
    <source>
        <dbReference type="EMBL" id="AMD19094.1"/>
    </source>
</evidence>
<dbReference type="EMBL" id="CP014242">
    <property type="protein sequence ID" value="AMD19094.1"/>
    <property type="molecule type" value="Genomic_DNA"/>
</dbReference>
<name>A0A120K176_9SACH</name>
<dbReference type="CDD" id="cd01169">
    <property type="entry name" value="HMPP_kinase"/>
    <property type="match status" value="1"/>
</dbReference>
<dbReference type="SUPFAM" id="SSF53613">
    <property type="entry name" value="Ribokinase-like"/>
    <property type="match status" value="1"/>
</dbReference>
<evidence type="ECO:0000313" key="4">
    <source>
        <dbReference type="Proteomes" id="UP000243052"/>
    </source>
</evidence>
<dbReference type="AlphaFoldDB" id="A0A120K176"/>
<feature type="domain" description="Pyridoxamine kinase/Phosphomethylpyrimidine kinase" evidence="2">
    <location>
        <begin position="32"/>
        <end position="279"/>
    </location>
</feature>
<protein>
    <submittedName>
        <fullName evidence="3">HBR193Wp</fullName>
    </submittedName>
</protein>
<gene>
    <name evidence="3" type="ORF">AW171_hschr2904</name>
</gene>
<dbReference type="GeneID" id="28722555"/>
<sequence>MTSDIYVKPPSTLKTFTRSDRVPAILTVAGSDPSGGAGIEADVKTITAHGCYAMTCISALTNQTPRAVQSVQHIDGAFIAQILNGLFTDMRIDVVKTGMLTDVAVEELMHAIQTHNFKGHMVVDPVMVASSNAELADYTKIRAASALYGRATLVTPNIVEAFKLLGDEPTPLASVENMKDLARRLKSKILVKNLLLKGGHVRWPRDDGSYYVTDILLCESGEILVYTSDYIETKHTHGTGCTLASAIAANLSIGYSLKDSVHRSIEYVQHCIKLQPKISPTFYSENGPINHCYELYSPIGVKSLSDVQCNVLADSAITRPKYKTLEDLLQDPLIKPHWESYIHHDFVNRIVSNTLPADRFYYFLSQDKAYLLSYSQIVAVAFSKAPTIQDMQDHLFTIKEVLDELNQHGLKMRTLFPEKENEPPIQRNNAFHQYIGYLRDIAKYGTWEQICVSLMPCLFGYGFAAQYFSTPEKLVVPKKSCYYLWIQSYISDEYQAGIDTGRKLLERILSETQNHDVYVRIFADICKLEAQFFEACM</sequence>
<dbReference type="InterPro" id="IPR029056">
    <property type="entry name" value="Ribokinase-like"/>
</dbReference>
<feature type="domain" description="Thiaminase-2/PQQC" evidence="1">
    <location>
        <begin position="334"/>
        <end position="534"/>
    </location>
</feature>